<dbReference type="GO" id="GO:0009306">
    <property type="term" value="P:protein secretion"/>
    <property type="evidence" value="ECO:0007669"/>
    <property type="project" value="InterPro"/>
</dbReference>
<dbReference type="EMBL" id="LQOS01000049">
    <property type="protein sequence ID" value="ORV37357.1"/>
    <property type="molecule type" value="Genomic_DNA"/>
</dbReference>
<dbReference type="STRING" id="126673.AWC01_16020"/>
<protein>
    <recommendedName>
        <fullName evidence="5">ESX-1 secretion-associated protein</fullName>
    </recommendedName>
</protein>
<accession>A0A1X1SZN6</accession>
<sequence length="101" mass="10221">MGAVRAAHVDGAALVRIAAQFDSTANVVESVVRTKLAALSFDGSAAGQDYAAHGEALRAAVDDVVVGLRGWARSAAGIAAELRASAARYAQADANAASRVR</sequence>
<reference evidence="1" key="3">
    <citation type="submission" date="2020-02" db="EMBL/GenBank/DDBJ databases">
        <authorList>
            <person name="Matsumoto Y."/>
            <person name="Motooka D."/>
            <person name="Nakamura S."/>
        </authorList>
    </citation>
    <scope>NUCLEOTIDE SEQUENCE</scope>
    <source>
        <strain evidence="1">JCM 12405</strain>
    </source>
</reference>
<dbReference type="InterPro" id="IPR022536">
    <property type="entry name" value="EspC"/>
</dbReference>
<evidence type="ECO:0000313" key="2">
    <source>
        <dbReference type="EMBL" id="ORV37357.1"/>
    </source>
</evidence>
<dbReference type="RefSeq" id="WP_085192341.1">
    <property type="nucleotide sequence ID" value="NZ_AP022605.1"/>
</dbReference>
<evidence type="ECO:0008006" key="5">
    <source>
        <dbReference type="Google" id="ProtNLM"/>
    </source>
</evidence>
<dbReference type="KEGG" id="mdr:MDOR_07290"/>
<dbReference type="Proteomes" id="UP000467201">
    <property type="component" value="Chromosome"/>
</dbReference>
<organism evidence="2 3">
    <name type="scientific">Mycolicibacterium doricum</name>
    <dbReference type="NCBI Taxonomy" id="126673"/>
    <lineage>
        <taxon>Bacteria</taxon>
        <taxon>Bacillati</taxon>
        <taxon>Actinomycetota</taxon>
        <taxon>Actinomycetes</taxon>
        <taxon>Mycobacteriales</taxon>
        <taxon>Mycobacteriaceae</taxon>
        <taxon>Mycolicibacterium</taxon>
    </lineage>
</organism>
<reference evidence="1 4" key="2">
    <citation type="journal article" date="2019" name="Emerg. Microbes Infect.">
        <title>Comprehensive subspecies identification of 175 nontuberculous mycobacteria species based on 7547 genomic profiles.</title>
        <authorList>
            <person name="Matsumoto Y."/>
            <person name="Kinjo T."/>
            <person name="Motooka D."/>
            <person name="Nabeya D."/>
            <person name="Jung N."/>
            <person name="Uechi K."/>
            <person name="Horii T."/>
            <person name="Iida T."/>
            <person name="Fujita J."/>
            <person name="Nakamura S."/>
        </authorList>
    </citation>
    <scope>NUCLEOTIDE SEQUENCE [LARGE SCALE GENOMIC DNA]</scope>
    <source>
        <strain evidence="1 4">JCM 12405</strain>
    </source>
</reference>
<evidence type="ECO:0000313" key="3">
    <source>
        <dbReference type="Proteomes" id="UP000193564"/>
    </source>
</evidence>
<dbReference type="Proteomes" id="UP000193564">
    <property type="component" value="Unassembled WGS sequence"/>
</dbReference>
<proteinExistence type="predicted"/>
<reference evidence="2 3" key="1">
    <citation type="submission" date="2016-01" db="EMBL/GenBank/DDBJ databases">
        <title>The new phylogeny of the genus Mycobacterium.</title>
        <authorList>
            <person name="Tarcisio F."/>
            <person name="Conor M."/>
            <person name="Antonella G."/>
            <person name="Elisabetta G."/>
            <person name="Giulia F.S."/>
            <person name="Sara T."/>
            <person name="Anna F."/>
            <person name="Clotilde B."/>
            <person name="Roberto B."/>
            <person name="Veronica D.S."/>
            <person name="Fabio R."/>
            <person name="Monica P."/>
            <person name="Olivier J."/>
            <person name="Enrico T."/>
            <person name="Nicola S."/>
        </authorList>
    </citation>
    <scope>NUCLEOTIDE SEQUENCE [LARGE SCALE GENOMIC DNA]</scope>
    <source>
        <strain evidence="2 3">DSM 44339</strain>
    </source>
</reference>
<dbReference type="OrthoDB" id="4763847at2"/>
<gene>
    <name evidence="2" type="ORF">AWC01_16020</name>
    <name evidence="1" type="ORF">MDOR_07290</name>
</gene>
<dbReference type="AlphaFoldDB" id="A0A1X1SZN6"/>
<name>A0A1X1SZN6_9MYCO</name>
<evidence type="ECO:0000313" key="4">
    <source>
        <dbReference type="Proteomes" id="UP000467201"/>
    </source>
</evidence>
<keyword evidence="3" id="KW-1185">Reference proteome</keyword>
<dbReference type="EMBL" id="AP022605">
    <property type="protein sequence ID" value="BBZ06560.1"/>
    <property type="molecule type" value="Genomic_DNA"/>
</dbReference>
<evidence type="ECO:0000313" key="1">
    <source>
        <dbReference type="EMBL" id="BBZ06560.1"/>
    </source>
</evidence>
<dbReference type="Pfam" id="PF10824">
    <property type="entry name" value="T7SS_ESX_EspC"/>
    <property type="match status" value="1"/>
</dbReference>